<dbReference type="OrthoDB" id="21595at2759"/>
<dbReference type="PANTHER" id="PTHR46756">
    <property type="entry name" value="TRANSGELIN"/>
    <property type="match status" value="1"/>
</dbReference>
<dbReference type="GO" id="GO:0051015">
    <property type="term" value="F:actin filament binding"/>
    <property type="evidence" value="ECO:0007669"/>
    <property type="project" value="TreeGrafter"/>
</dbReference>
<name>A0A9D5CN16_9LILI</name>
<evidence type="ECO:0008006" key="4">
    <source>
        <dbReference type="Google" id="ProtNLM"/>
    </source>
</evidence>
<dbReference type="CDD" id="cd00014">
    <property type="entry name" value="CH_SF"/>
    <property type="match status" value="1"/>
</dbReference>
<gene>
    <name evidence="2" type="ORF">J5N97_017999</name>
</gene>
<dbReference type="SUPFAM" id="SSF47576">
    <property type="entry name" value="Calponin-homology domain, CH-domain"/>
    <property type="match status" value="1"/>
</dbReference>
<proteinExistence type="predicted"/>
<dbReference type="Gene3D" id="1.10.418.10">
    <property type="entry name" value="Calponin-like domain"/>
    <property type="match status" value="1"/>
</dbReference>
<evidence type="ECO:0000313" key="3">
    <source>
        <dbReference type="Proteomes" id="UP001085076"/>
    </source>
</evidence>
<accession>A0A9D5CN16</accession>
<dbReference type="GO" id="GO:0051764">
    <property type="term" value="P:actin crosslink formation"/>
    <property type="evidence" value="ECO:0007669"/>
    <property type="project" value="TreeGrafter"/>
</dbReference>
<keyword evidence="3" id="KW-1185">Reference proteome</keyword>
<reference evidence="2" key="1">
    <citation type="submission" date="2021-03" db="EMBL/GenBank/DDBJ databases">
        <authorList>
            <person name="Li Z."/>
            <person name="Yang C."/>
        </authorList>
    </citation>
    <scope>NUCLEOTIDE SEQUENCE</scope>
    <source>
        <strain evidence="2">Dzin_1.0</strain>
        <tissue evidence="2">Leaf</tissue>
    </source>
</reference>
<dbReference type="AlphaFoldDB" id="A0A9D5CN16"/>
<evidence type="ECO:0000313" key="2">
    <source>
        <dbReference type="EMBL" id="KAJ0976034.1"/>
    </source>
</evidence>
<dbReference type="GO" id="GO:0008093">
    <property type="term" value="F:cytoskeletal anchor activity"/>
    <property type="evidence" value="ECO:0007669"/>
    <property type="project" value="TreeGrafter"/>
</dbReference>
<feature type="compositionally biased region" description="Low complexity" evidence="1">
    <location>
        <begin position="185"/>
        <end position="198"/>
    </location>
</feature>
<dbReference type="GO" id="GO:0005884">
    <property type="term" value="C:actin filament"/>
    <property type="evidence" value="ECO:0007669"/>
    <property type="project" value="TreeGrafter"/>
</dbReference>
<reference evidence="2" key="2">
    <citation type="journal article" date="2022" name="Hortic Res">
        <title>The genome of Dioscorea zingiberensis sheds light on the biosynthesis, origin and evolution of the medicinally important diosgenin saponins.</title>
        <authorList>
            <person name="Li Y."/>
            <person name="Tan C."/>
            <person name="Li Z."/>
            <person name="Guo J."/>
            <person name="Li S."/>
            <person name="Chen X."/>
            <person name="Wang C."/>
            <person name="Dai X."/>
            <person name="Yang H."/>
            <person name="Song W."/>
            <person name="Hou L."/>
            <person name="Xu J."/>
            <person name="Tong Z."/>
            <person name="Xu A."/>
            <person name="Yuan X."/>
            <person name="Wang W."/>
            <person name="Yang Q."/>
            <person name="Chen L."/>
            <person name="Sun Z."/>
            <person name="Wang K."/>
            <person name="Pan B."/>
            <person name="Chen J."/>
            <person name="Bao Y."/>
            <person name="Liu F."/>
            <person name="Qi X."/>
            <person name="Gang D.R."/>
            <person name="Wen J."/>
            <person name="Li J."/>
        </authorList>
    </citation>
    <scope>NUCLEOTIDE SEQUENCE</scope>
    <source>
        <strain evidence="2">Dzin_1.0</strain>
    </source>
</reference>
<protein>
    <recommendedName>
        <fullName evidence="4">Calponin-homology (CH) domain-containing protein</fullName>
    </recommendedName>
</protein>
<dbReference type="EMBL" id="JAGGNH010000004">
    <property type="protein sequence ID" value="KAJ0976034.1"/>
    <property type="molecule type" value="Genomic_DNA"/>
</dbReference>
<feature type="region of interest" description="Disordered" evidence="1">
    <location>
        <begin position="181"/>
        <end position="200"/>
    </location>
</feature>
<dbReference type="InterPro" id="IPR036872">
    <property type="entry name" value="CH_dom_sf"/>
</dbReference>
<evidence type="ECO:0000256" key="1">
    <source>
        <dbReference type="SAM" id="MobiDB-lite"/>
    </source>
</evidence>
<dbReference type="Proteomes" id="UP001085076">
    <property type="component" value="Miscellaneous, Linkage group lg04"/>
</dbReference>
<organism evidence="2 3">
    <name type="scientific">Dioscorea zingiberensis</name>
    <dbReference type="NCBI Taxonomy" id="325984"/>
    <lineage>
        <taxon>Eukaryota</taxon>
        <taxon>Viridiplantae</taxon>
        <taxon>Streptophyta</taxon>
        <taxon>Embryophyta</taxon>
        <taxon>Tracheophyta</taxon>
        <taxon>Spermatophyta</taxon>
        <taxon>Magnoliopsida</taxon>
        <taxon>Liliopsida</taxon>
        <taxon>Dioscoreales</taxon>
        <taxon>Dioscoreaceae</taxon>
        <taxon>Dioscorea</taxon>
    </lineage>
</organism>
<dbReference type="PANTHER" id="PTHR46756:SF18">
    <property type="entry name" value="GAS2-LIKE PROTEIN PICKLED EGGS"/>
    <property type="match status" value="1"/>
</dbReference>
<sequence>MKRRSAPEVLRVRESSPDEAETSFRELDDVFLQSQTRIWLGEVLHERFGEEMAVADLLADGELLFQVSKTVWKLILKKNVDMKHSKFFIYERASFGKADGRYMAYPKVDSFLKICQILGLTSIDLFSPSDVVERRDIRRVCMCIRSLSKKARLKNLSVPDFDIVTYTIAMPTDLVGGLRRSLEQSRSNSSSSNGGSPSMYPRGLYKKKIFSGSYAQHHDSFSQSDEAESTYFEFEFQSPSSNASSPSTFNIVGENSPDYDNIFDKRLTDLEARFQLDCWYQNENDFHQACNLQDAEHEFRALFCSHSTLSRLQYLDQGVGTHCVLTEDREQLPCNLDSDEQIPCLENGHFVTSEFNKLPLNTKEDKDFARSMQWKSCRNLAGHKDYGYDSNLEIAEKEYKAFGCSHQAQMVRWKSWNCGDTDDDKFKSSVMPQQSPSDATFYMLETRQRCNNFHKLSNTGFENVPLEGVREQHGNLNASTVLSSDVSFNRNTSIDNYVGLMTGKSDSIVLTCRPDLDMQNGDPKLREIKHKFGENITDVVVHAEISSPSSLSAHTNKTINIPSADNDVYSCEAEESNFIL</sequence>
<comment type="caution">
    <text evidence="2">The sequence shown here is derived from an EMBL/GenBank/DDBJ whole genome shotgun (WGS) entry which is preliminary data.</text>
</comment>